<accession>A0ABW2AUK6</accession>
<evidence type="ECO:0000313" key="3">
    <source>
        <dbReference type="Proteomes" id="UP001596356"/>
    </source>
</evidence>
<keyword evidence="3" id="KW-1185">Reference proteome</keyword>
<reference evidence="3" key="1">
    <citation type="journal article" date="2019" name="Int. J. Syst. Evol. Microbiol.">
        <title>The Global Catalogue of Microorganisms (GCM) 10K type strain sequencing project: providing services to taxonomists for standard genome sequencing and annotation.</title>
        <authorList>
            <consortium name="The Broad Institute Genomics Platform"/>
            <consortium name="The Broad Institute Genome Sequencing Center for Infectious Disease"/>
            <person name="Wu L."/>
            <person name="Ma J."/>
        </authorList>
    </citation>
    <scope>NUCLEOTIDE SEQUENCE [LARGE SCALE GENOMIC DNA]</scope>
    <source>
        <strain evidence="3">NBRC 106593</strain>
    </source>
</reference>
<dbReference type="EMBL" id="JBHSWJ010000002">
    <property type="protein sequence ID" value="MFC6714349.1"/>
    <property type="molecule type" value="Genomic_DNA"/>
</dbReference>
<gene>
    <name evidence="2" type="ORF">ACFQBT_11200</name>
</gene>
<feature type="compositionally biased region" description="Basic residues" evidence="1">
    <location>
        <begin position="140"/>
        <end position="153"/>
    </location>
</feature>
<evidence type="ECO:0000313" key="2">
    <source>
        <dbReference type="EMBL" id="MFC6714349.1"/>
    </source>
</evidence>
<feature type="region of interest" description="Disordered" evidence="1">
    <location>
        <begin position="122"/>
        <end position="153"/>
    </location>
</feature>
<evidence type="ECO:0000256" key="1">
    <source>
        <dbReference type="SAM" id="MobiDB-lite"/>
    </source>
</evidence>
<proteinExistence type="predicted"/>
<sequence length="153" mass="16731">MTTVDASGAIHGSDGRFTGHVGLEPDISLTSSSLFTPQAIPLSDQAALAAHRAYTSEVGAARNAIQEQMDRLDAQLFVREMTAEWAAAEIIDLNLTRVDTAAVSITDDEEDGERAVYVARRPPNRAESLGQQPHTQRVLRAVRRRPRRRGRVG</sequence>
<dbReference type="Proteomes" id="UP001596356">
    <property type="component" value="Unassembled WGS sequence"/>
</dbReference>
<name>A0ABW2AUK6_9MICO</name>
<dbReference type="RefSeq" id="WP_146202527.1">
    <property type="nucleotide sequence ID" value="NZ_JBHSWJ010000002.1"/>
</dbReference>
<organism evidence="2 3">
    <name type="scientific">Branchiibius cervicis</name>
    <dbReference type="NCBI Taxonomy" id="908252"/>
    <lineage>
        <taxon>Bacteria</taxon>
        <taxon>Bacillati</taxon>
        <taxon>Actinomycetota</taxon>
        <taxon>Actinomycetes</taxon>
        <taxon>Micrococcales</taxon>
        <taxon>Dermacoccaceae</taxon>
        <taxon>Branchiibius</taxon>
    </lineage>
</organism>
<protein>
    <submittedName>
        <fullName evidence="2">Uncharacterized protein</fullName>
    </submittedName>
</protein>
<comment type="caution">
    <text evidence="2">The sequence shown here is derived from an EMBL/GenBank/DDBJ whole genome shotgun (WGS) entry which is preliminary data.</text>
</comment>